<protein>
    <recommendedName>
        <fullName evidence="1">Retrotransposon gag domain-containing protein</fullName>
    </recommendedName>
</protein>
<accession>A0ABD3AV57</accession>
<evidence type="ECO:0000259" key="1">
    <source>
        <dbReference type="Pfam" id="PF03732"/>
    </source>
</evidence>
<dbReference type="Pfam" id="PF03732">
    <property type="entry name" value="Retrotrans_gag"/>
    <property type="match status" value="1"/>
</dbReference>
<dbReference type="InterPro" id="IPR005162">
    <property type="entry name" value="Retrotrans_gag_dom"/>
</dbReference>
<feature type="domain" description="Retrotransposon gag" evidence="1">
    <location>
        <begin position="121"/>
        <end position="215"/>
    </location>
</feature>
<proteinExistence type="predicted"/>
<reference evidence="2 3" key="1">
    <citation type="submission" date="2024-11" db="EMBL/GenBank/DDBJ databases">
        <title>A near-complete genome assembly of Cinchona calisaya.</title>
        <authorList>
            <person name="Lian D.C."/>
            <person name="Zhao X.W."/>
            <person name="Wei L."/>
        </authorList>
    </citation>
    <scope>NUCLEOTIDE SEQUENCE [LARGE SCALE GENOMIC DNA]</scope>
    <source>
        <tissue evidence="2">Nenye</tissue>
    </source>
</reference>
<comment type="caution">
    <text evidence="2">The sequence shown here is derived from an EMBL/GenBank/DDBJ whole genome shotgun (WGS) entry which is preliminary data.</text>
</comment>
<organism evidence="2 3">
    <name type="scientific">Cinchona calisaya</name>
    <dbReference type="NCBI Taxonomy" id="153742"/>
    <lineage>
        <taxon>Eukaryota</taxon>
        <taxon>Viridiplantae</taxon>
        <taxon>Streptophyta</taxon>
        <taxon>Embryophyta</taxon>
        <taxon>Tracheophyta</taxon>
        <taxon>Spermatophyta</taxon>
        <taxon>Magnoliopsida</taxon>
        <taxon>eudicotyledons</taxon>
        <taxon>Gunneridae</taxon>
        <taxon>Pentapetalae</taxon>
        <taxon>asterids</taxon>
        <taxon>lamiids</taxon>
        <taxon>Gentianales</taxon>
        <taxon>Rubiaceae</taxon>
        <taxon>Cinchonoideae</taxon>
        <taxon>Cinchoneae</taxon>
        <taxon>Cinchona</taxon>
    </lineage>
</organism>
<dbReference type="AlphaFoldDB" id="A0ABD3AV57"/>
<dbReference type="Proteomes" id="UP001630127">
    <property type="component" value="Unassembled WGS sequence"/>
</dbReference>
<dbReference type="EMBL" id="JBJUIK010000002">
    <property type="protein sequence ID" value="KAL3535074.1"/>
    <property type="molecule type" value="Genomic_DNA"/>
</dbReference>
<sequence length="220" mass="25283">MDSYEKTHRELEVEFNANQVERPYDVHDDGHESEDPKLNVPIGAFLGDACRAVRRQKDKEIVRTSLPPSNLSAMASIITQAFQTVIQQSLGQPAQHPQPLPTCHEKDVEECFVPEPLKPQVVTHFLEEKTKAWWKGVSLTLTINGIVTWDRFRQAFMKHCFPPTLIAQKQREFTMLKQKPGMSITEYSHQFHVLGSYAPTIMNDPTEKMIFFRDGFLSEI</sequence>
<keyword evidence="3" id="KW-1185">Reference proteome</keyword>
<name>A0ABD3AV57_9GENT</name>
<evidence type="ECO:0000313" key="2">
    <source>
        <dbReference type="EMBL" id="KAL3535074.1"/>
    </source>
</evidence>
<evidence type="ECO:0000313" key="3">
    <source>
        <dbReference type="Proteomes" id="UP001630127"/>
    </source>
</evidence>
<gene>
    <name evidence="2" type="ORF">ACH5RR_003535</name>
</gene>